<evidence type="ECO:0000313" key="2">
    <source>
        <dbReference type="EMBL" id="EFQ92699.1"/>
    </source>
</evidence>
<evidence type="ECO:0000313" key="3">
    <source>
        <dbReference type="Proteomes" id="UP000001067"/>
    </source>
</evidence>
<dbReference type="HOGENOM" id="CLU_1384794_0_0_1"/>
<reference evidence="2 3" key="1">
    <citation type="journal article" date="2010" name="Genome Biol.">
        <title>A first genome assembly of the barley fungal pathogen Pyrenophora teres f. teres.</title>
        <authorList>
            <person name="Ellwood S.R."/>
            <person name="Liu Z."/>
            <person name="Syme R.A."/>
            <person name="Lai Z."/>
            <person name="Hane J.K."/>
            <person name="Keiper F."/>
            <person name="Moffat C.S."/>
            <person name="Oliver R.P."/>
            <person name="Friesen T.L."/>
        </authorList>
    </citation>
    <scope>NUCLEOTIDE SEQUENCE [LARGE SCALE GENOMIC DNA]</scope>
    <source>
        <strain evidence="2 3">0-1</strain>
    </source>
</reference>
<proteinExistence type="predicted"/>
<evidence type="ECO:0000256" key="1">
    <source>
        <dbReference type="SAM" id="MobiDB-lite"/>
    </source>
</evidence>
<organism evidence="3">
    <name type="scientific">Pyrenophora teres f. teres (strain 0-1)</name>
    <name type="common">Barley net blotch fungus</name>
    <name type="synonym">Drechslera teres f. teres</name>
    <dbReference type="NCBI Taxonomy" id="861557"/>
    <lineage>
        <taxon>Eukaryota</taxon>
        <taxon>Fungi</taxon>
        <taxon>Dikarya</taxon>
        <taxon>Ascomycota</taxon>
        <taxon>Pezizomycotina</taxon>
        <taxon>Dothideomycetes</taxon>
        <taxon>Pleosporomycetidae</taxon>
        <taxon>Pleosporales</taxon>
        <taxon>Pleosporineae</taxon>
        <taxon>Pleosporaceae</taxon>
        <taxon>Pyrenophora</taxon>
    </lineage>
</organism>
<feature type="compositionally biased region" description="Basic and acidic residues" evidence="1">
    <location>
        <begin position="100"/>
        <end position="122"/>
    </location>
</feature>
<accession>E3RNJ4</accession>
<keyword evidence="3" id="KW-1185">Reference proteome</keyword>
<feature type="region of interest" description="Disordered" evidence="1">
    <location>
        <begin position="69"/>
        <end position="131"/>
    </location>
</feature>
<protein>
    <submittedName>
        <fullName evidence="2">Uncharacterized protein</fullName>
    </submittedName>
</protein>
<sequence length="197" mass="22048">MECHVENAPLILEDEEEGLESLRIGIDESAYAEMPLLGKFKDRLGTTEGNKPTPQAATMILNVATVSRSTTVVSTARSGNAGKPREPKHGVQDGFDDEEGKDKCDLNSSDFKNDENKRKNNDEHEDDDDFSWDELEREWEELADRFNVEVVPEGRGGIDNLQELMSQMCIGLAKEDETSTAVGKLLRFVILVMERSK</sequence>
<gene>
    <name evidence="2" type="ORF">PTT_10144</name>
</gene>
<dbReference type="Proteomes" id="UP000001067">
    <property type="component" value="Unassembled WGS sequence"/>
</dbReference>
<name>E3RNJ4_PYRTT</name>
<dbReference type="KEGG" id="pte:PTT_10144"/>
<feature type="compositionally biased region" description="Low complexity" evidence="1">
    <location>
        <begin position="69"/>
        <end position="78"/>
    </location>
</feature>
<dbReference type="EMBL" id="GL534210">
    <property type="protein sequence ID" value="EFQ92699.1"/>
    <property type="molecule type" value="Genomic_DNA"/>
</dbReference>
<dbReference type="AlphaFoldDB" id="E3RNJ4"/>